<evidence type="ECO:0000256" key="13">
    <source>
        <dbReference type="RuleBase" id="RU362091"/>
    </source>
</evidence>
<feature type="transmembrane region" description="Helical" evidence="14">
    <location>
        <begin position="225"/>
        <end position="244"/>
    </location>
</feature>
<evidence type="ECO:0000313" key="16">
    <source>
        <dbReference type="Proteomes" id="UP000694620"/>
    </source>
</evidence>
<dbReference type="GO" id="GO:0006814">
    <property type="term" value="P:sodium ion transport"/>
    <property type="evidence" value="ECO:0007669"/>
    <property type="project" value="UniProtKB-KW"/>
</dbReference>
<evidence type="ECO:0000256" key="3">
    <source>
        <dbReference type="ARBA" id="ARBA00022448"/>
    </source>
</evidence>
<evidence type="ECO:0000256" key="1">
    <source>
        <dbReference type="ARBA" id="ARBA00004651"/>
    </source>
</evidence>
<evidence type="ECO:0000256" key="10">
    <source>
        <dbReference type="ARBA" id="ARBA00023180"/>
    </source>
</evidence>
<evidence type="ECO:0000256" key="6">
    <source>
        <dbReference type="ARBA" id="ARBA00022989"/>
    </source>
</evidence>
<dbReference type="InterPro" id="IPR051163">
    <property type="entry name" value="Sodium:Solute_Symporter_SSF"/>
</dbReference>
<comment type="similarity">
    <text evidence="2 13">Belongs to the sodium:solute symporter (SSF) (TC 2.A.21) family.</text>
</comment>
<reference evidence="15" key="3">
    <citation type="submission" date="2025-09" db="UniProtKB">
        <authorList>
            <consortium name="Ensembl"/>
        </authorList>
    </citation>
    <scope>IDENTIFICATION</scope>
</reference>
<dbReference type="GO" id="GO:0015075">
    <property type="term" value="F:monoatomic ion transmembrane transporter activity"/>
    <property type="evidence" value="ECO:0007669"/>
    <property type="project" value="UniProtKB-ARBA"/>
</dbReference>
<keyword evidence="6 14" id="KW-1133">Transmembrane helix</keyword>
<feature type="transmembrane region" description="Helical" evidence="14">
    <location>
        <begin position="398"/>
        <end position="421"/>
    </location>
</feature>
<keyword evidence="3" id="KW-0813">Transport</keyword>
<reference evidence="15" key="2">
    <citation type="submission" date="2025-08" db="UniProtKB">
        <authorList>
            <consortium name="Ensembl"/>
        </authorList>
    </citation>
    <scope>IDENTIFICATION</scope>
</reference>
<evidence type="ECO:0000256" key="9">
    <source>
        <dbReference type="ARBA" id="ARBA00023136"/>
    </source>
</evidence>
<comment type="subcellular location">
    <subcellularLocation>
        <location evidence="1">Cell membrane</location>
        <topology evidence="1">Multi-pass membrane protein</topology>
    </subcellularLocation>
</comment>
<keyword evidence="5 14" id="KW-0812">Transmembrane</keyword>
<organism evidence="15 16">
    <name type="scientific">Erpetoichthys calabaricus</name>
    <name type="common">Rope fish</name>
    <name type="synonym">Calamoichthys calabaricus</name>
    <dbReference type="NCBI Taxonomy" id="27687"/>
    <lineage>
        <taxon>Eukaryota</taxon>
        <taxon>Metazoa</taxon>
        <taxon>Chordata</taxon>
        <taxon>Craniata</taxon>
        <taxon>Vertebrata</taxon>
        <taxon>Euteleostomi</taxon>
        <taxon>Actinopterygii</taxon>
        <taxon>Polypteriformes</taxon>
        <taxon>Polypteridae</taxon>
        <taxon>Erpetoichthys</taxon>
    </lineage>
</organism>
<keyword evidence="4" id="KW-1003">Cell membrane</keyword>
<evidence type="ECO:0000256" key="2">
    <source>
        <dbReference type="ARBA" id="ARBA00006434"/>
    </source>
</evidence>
<dbReference type="PROSITE" id="PS50283">
    <property type="entry name" value="NA_SOLUT_SYMP_3"/>
    <property type="match status" value="1"/>
</dbReference>
<feature type="transmembrane region" description="Helical" evidence="14">
    <location>
        <begin position="364"/>
        <end position="386"/>
    </location>
</feature>
<evidence type="ECO:0000313" key="15">
    <source>
        <dbReference type="Ensembl" id="ENSECRP00000024635.1"/>
    </source>
</evidence>
<protein>
    <submittedName>
        <fullName evidence="15">Solute carrier family 5 member 5</fullName>
    </submittedName>
</protein>
<keyword evidence="16" id="KW-1185">Reference proteome</keyword>
<dbReference type="InterPro" id="IPR001734">
    <property type="entry name" value="Na/solute_symporter"/>
</dbReference>
<feature type="transmembrane region" description="Helical" evidence="14">
    <location>
        <begin position="58"/>
        <end position="78"/>
    </location>
</feature>
<evidence type="ECO:0000256" key="8">
    <source>
        <dbReference type="ARBA" id="ARBA00023065"/>
    </source>
</evidence>
<feature type="transmembrane region" description="Helical" evidence="14">
    <location>
        <begin position="90"/>
        <end position="113"/>
    </location>
</feature>
<dbReference type="Pfam" id="PF00474">
    <property type="entry name" value="SSF"/>
    <property type="match status" value="2"/>
</dbReference>
<dbReference type="GO" id="GO:0070062">
    <property type="term" value="C:extracellular exosome"/>
    <property type="evidence" value="ECO:0007669"/>
    <property type="project" value="TreeGrafter"/>
</dbReference>
<proteinExistence type="inferred from homology"/>
<name>A0A8C4T206_ERPCA</name>
<comment type="catalytic activity">
    <reaction evidence="12">
        <text>iodide(out) + 2 Na(+)(out) = iodide(in) + 2 Na(+)(in)</text>
        <dbReference type="Rhea" id="RHEA:71207"/>
        <dbReference type="ChEBI" id="CHEBI:16382"/>
        <dbReference type="ChEBI" id="CHEBI:29101"/>
    </reaction>
</comment>
<sequence length="603" mass="65867">MDPHSPFPKVVSFSWTDYVVFAAMLLISMSIGMLQAFRSRTVRDKDTEDFFTGSRRMTALPVGLSLSASFMSAVQVLGVPTEAYRYGMKFFYMCLGQTINSALTAYFFLPVFYRLRITSTNQVTITEYVRDGLVTCFSLIAVTGIDIWASLLSTGLICTFYTTLGGMRAVIWTDVFQVIVMISGFLAIMIRGTILVGGPSTVLETARNGSRINFGDFSFDVQRRYTFWTFVFGGSVLWLSMYGVNQSQVQRYVACKTEGEAQRALFVNQLGLCTIVGSAVICGIVMFALYTKCDPLKLGLITAPDQYIPFMVMDIFANYPGVPGLFLASAYSGTLSTASTSINAMAAVTIEDFLKPRTPTLTKCLLVFCVAAFLYGTACLTVAALSSLMGGGVLQGSLSIMGVISGPLLGVFILGMFVPAANVKGAHVGLAAGLGISLWVAVGASLYPPGAELMGVLPSSDEQCPVLKVTNLTPSVNRNLCSHLCGALRVYCAVLSSRGRLLSGIVFFIEMQDLLEPVYTVHPFGNHGRNNQMREMGYKRINIYLQWPASSRKSPGGFEPLPLTDDGGHCAHWDLQSSRNFFVTFPRFLPRDNPVSEVYRQFL</sequence>
<dbReference type="PROSITE" id="PS00456">
    <property type="entry name" value="NA_SOLUT_SYMP_1"/>
    <property type="match status" value="1"/>
</dbReference>
<feature type="transmembrane region" description="Helical" evidence="14">
    <location>
        <begin position="169"/>
        <end position="190"/>
    </location>
</feature>
<dbReference type="InterPro" id="IPR018212">
    <property type="entry name" value="Na/solute_symporter_CS"/>
</dbReference>
<dbReference type="GeneTree" id="ENSGT00940000159489"/>
<gene>
    <name evidence="15" type="primary">SLC5A5</name>
</gene>
<reference evidence="15" key="1">
    <citation type="submission" date="2021-06" db="EMBL/GenBank/DDBJ databases">
        <authorList>
            <consortium name="Wellcome Sanger Institute Data Sharing"/>
        </authorList>
    </citation>
    <scope>NUCLEOTIDE SEQUENCE [LARGE SCALE GENOMIC DNA]</scope>
</reference>
<keyword evidence="9 14" id="KW-0472">Membrane</keyword>
<dbReference type="PANTHER" id="PTHR42985">
    <property type="entry name" value="SODIUM-COUPLED MONOCARBOXYLATE TRANSPORTER"/>
    <property type="match status" value="1"/>
</dbReference>
<keyword evidence="8" id="KW-0406">Ion transport</keyword>
<dbReference type="AlphaFoldDB" id="A0A8C4T206"/>
<keyword evidence="10" id="KW-0325">Glycoprotein</keyword>
<dbReference type="NCBIfam" id="TIGR00813">
    <property type="entry name" value="sss"/>
    <property type="match status" value="1"/>
</dbReference>
<feature type="transmembrane region" description="Helical" evidence="14">
    <location>
        <begin position="18"/>
        <end position="37"/>
    </location>
</feature>
<dbReference type="Ensembl" id="ENSECRT00000025167.1">
    <property type="protein sequence ID" value="ENSECRP00000024635.1"/>
    <property type="gene ID" value="ENSECRG00000016489.1"/>
</dbReference>
<dbReference type="Proteomes" id="UP000694620">
    <property type="component" value="Chromosome 12"/>
</dbReference>
<dbReference type="GO" id="GO:1904200">
    <property type="term" value="P:iodide transmembrane transport"/>
    <property type="evidence" value="ECO:0007669"/>
    <property type="project" value="TreeGrafter"/>
</dbReference>
<feature type="transmembrane region" description="Helical" evidence="14">
    <location>
        <begin position="428"/>
        <end position="447"/>
    </location>
</feature>
<evidence type="ECO:0000256" key="4">
    <source>
        <dbReference type="ARBA" id="ARBA00022475"/>
    </source>
</evidence>
<dbReference type="PANTHER" id="PTHR42985:SF11">
    <property type="entry name" value="SODIUM_IODIDE COTRANSPORTER"/>
    <property type="match status" value="1"/>
</dbReference>
<evidence type="ECO:0000256" key="5">
    <source>
        <dbReference type="ARBA" id="ARBA00022692"/>
    </source>
</evidence>
<keyword evidence="7" id="KW-0915">Sodium</keyword>
<evidence type="ECO:0000256" key="7">
    <source>
        <dbReference type="ARBA" id="ARBA00023053"/>
    </source>
</evidence>
<dbReference type="GO" id="GO:0015293">
    <property type="term" value="F:symporter activity"/>
    <property type="evidence" value="ECO:0007669"/>
    <property type="project" value="TreeGrafter"/>
</dbReference>
<dbReference type="Gene3D" id="1.20.1730.10">
    <property type="entry name" value="Sodium/glucose cotransporter"/>
    <property type="match status" value="1"/>
</dbReference>
<dbReference type="InterPro" id="IPR038377">
    <property type="entry name" value="Na/Glc_symporter_sf"/>
</dbReference>
<dbReference type="GO" id="GO:0005886">
    <property type="term" value="C:plasma membrane"/>
    <property type="evidence" value="ECO:0007669"/>
    <property type="project" value="UniProtKB-SubCell"/>
</dbReference>
<evidence type="ECO:0000256" key="12">
    <source>
        <dbReference type="ARBA" id="ARBA00036099"/>
    </source>
</evidence>
<evidence type="ECO:0000256" key="14">
    <source>
        <dbReference type="SAM" id="Phobius"/>
    </source>
</evidence>
<feature type="transmembrane region" description="Helical" evidence="14">
    <location>
        <begin position="264"/>
        <end position="290"/>
    </location>
</feature>
<accession>A0A8C4T206</accession>
<keyword evidence="11" id="KW-0739">Sodium transport</keyword>
<evidence type="ECO:0000256" key="11">
    <source>
        <dbReference type="ARBA" id="ARBA00023201"/>
    </source>
</evidence>